<reference evidence="1 2" key="1">
    <citation type="submission" date="2018-07" db="EMBL/GenBank/DDBJ databases">
        <title>Genomic Encyclopedia of Type Strains, Phase IV (KMG-IV): sequencing the most valuable type-strain genomes for metagenomic binning, comparative biology and taxonomic classification.</title>
        <authorList>
            <person name="Goeker M."/>
        </authorList>
    </citation>
    <scope>NUCLEOTIDE SEQUENCE [LARGE SCALE GENOMIC DNA]</scope>
    <source>
        <strain evidence="1 2">DSM 103736</strain>
    </source>
</reference>
<protein>
    <submittedName>
        <fullName evidence="1">Uncharacterized protein DUF4186</fullName>
    </submittedName>
</protein>
<dbReference type="Proteomes" id="UP000254848">
    <property type="component" value="Unassembled WGS sequence"/>
</dbReference>
<proteinExistence type="predicted"/>
<comment type="caution">
    <text evidence="1">The sequence shown here is derived from an EMBL/GenBank/DDBJ whole genome shotgun (WGS) entry which is preliminary data.</text>
</comment>
<dbReference type="Pfam" id="PF13811">
    <property type="entry name" value="DUF4186"/>
    <property type="match status" value="1"/>
</dbReference>
<name>A0A370QM62_9GAMM</name>
<evidence type="ECO:0000313" key="1">
    <source>
        <dbReference type="EMBL" id="RDK89432.1"/>
    </source>
</evidence>
<sequence length="101" mass="11325">MKFHLNAKDRAYFDNKGTDVILSHARDFIEARLAPPVPANDGKQTPMRGHPVFVAQHATATCCRGCLAKWHGIAQGKALNEEEKRYIISVIARWLQAETQP</sequence>
<dbReference type="InterPro" id="IPR020378">
    <property type="entry name" value="DUF4186"/>
</dbReference>
<gene>
    <name evidence="1" type="ORF">C8D90_10783</name>
</gene>
<keyword evidence="2" id="KW-1185">Reference proteome</keyword>
<organism evidence="1 2">
    <name type="scientific">Enterobacillus tribolii</name>
    <dbReference type="NCBI Taxonomy" id="1487935"/>
    <lineage>
        <taxon>Bacteria</taxon>
        <taxon>Pseudomonadati</taxon>
        <taxon>Pseudomonadota</taxon>
        <taxon>Gammaproteobacteria</taxon>
        <taxon>Enterobacterales</taxon>
        <taxon>Hafniaceae</taxon>
        <taxon>Enterobacillus</taxon>
    </lineage>
</organism>
<accession>A0A370QM62</accession>
<dbReference type="EMBL" id="QRAP01000007">
    <property type="protein sequence ID" value="RDK89432.1"/>
    <property type="molecule type" value="Genomic_DNA"/>
</dbReference>
<dbReference type="AlphaFoldDB" id="A0A370QM62"/>
<evidence type="ECO:0000313" key="2">
    <source>
        <dbReference type="Proteomes" id="UP000254848"/>
    </source>
</evidence>